<dbReference type="HOGENOM" id="CLU_611448_0_0_1"/>
<reference evidence="2 4" key="2">
    <citation type="journal article" date="2013" name="Nature">
        <title>Insights into bilaterian evolution from three spiralian genomes.</title>
        <authorList>
            <person name="Simakov O."/>
            <person name="Marletaz F."/>
            <person name="Cho S.J."/>
            <person name="Edsinger-Gonzales E."/>
            <person name="Havlak P."/>
            <person name="Hellsten U."/>
            <person name="Kuo D.H."/>
            <person name="Larsson T."/>
            <person name="Lv J."/>
            <person name="Arendt D."/>
            <person name="Savage R."/>
            <person name="Osoegawa K."/>
            <person name="de Jong P."/>
            <person name="Grimwood J."/>
            <person name="Chapman J.A."/>
            <person name="Shapiro H."/>
            <person name="Aerts A."/>
            <person name="Otillar R.P."/>
            <person name="Terry A.Y."/>
            <person name="Boore J.L."/>
            <person name="Grigoriev I.V."/>
            <person name="Lindberg D.R."/>
            <person name="Seaver E.C."/>
            <person name="Weisblat D.A."/>
            <person name="Putnam N.H."/>
            <person name="Rokhsar D.S."/>
        </authorList>
    </citation>
    <scope>NUCLEOTIDE SEQUENCE</scope>
    <source>
        <strain evidence="2 4">I ESC-2004</strain>
    </source>
</reference>
<dbReference type="EMBL" id="AMQN01002948">
    <property type="status" value="NOT_ANNOTATED_CDS"/>
    <property type="molecule type" value="Genomic_DNA"/>
</dbReference>
<accession>R7TD08</accession>
<feature type="region of interest" description="Disordered" evidence="1">
    <location>
        <begin position="43"/>
        <end position="75"/>
    </location>
</feature>
<evidence type="ECO:0000256" key="1">
    <source>
        <dbReference type="SAM" id="MobiDB-lite"/>
    </source>
</evidence>
<organism evidence="2">
    <name type="scientific">Capitella teleta</name>
    <name type="common">Polychaete worm</name>
    <dbReference type="NCBI Taxonomy" id="283909"/>
    <lineage>
        <taxon>Eukaryota</taxon>
        <taxon>Metazoa</taxon>
        <taxon>Spiralia</taxon>
        <taxon>Lophotrochozoa</taxon>
        <taxon>Annelida</taxon>
        <taxon>Polychaeta</taxon>
        <taxon>Sedentaria</taxon>
        <taxon>Scolecida</taxon>
        <taxon>Capitellidae</taxon>
        <taxon>Capitella</taxon>
    </lineage>
</organism>
<reference evidence="3" key="3">
    <citation type="submission" date="2015-06" db="UniProtKB">
        <authorList>
            <consortium name="EnsemblMetazoa"/>
        </authorList>
    </citation>
    <scope>IDENTIFICATION</scope>
</reference>
<evidence type="ECO:0000313" key="2">
    <source>
        <dbReference type="EMBL" id="ELT91362.1"/>
    </source>
</evidence>
<dbReference type="AlphaFoldDB" id="R7TD08"/>
<name>R7TD08_CAPTE</name>
<evidence type="ECO:0000313" key="4">
    <source>
        <dbReference type="Proteomes" id="UP000014760"/>
    </source>
</evidence>
<feature type="compositionally biased region" description="Basic and acidic residues" evidence="1">
    <location>
        <begin position="45"/>
        <end position="55"/>
    </location>
</feature>
<dbReference type="EMBL" id="AMQN01002947">
    <property type="status" value="NOT_ANNOTATED_CDS"/>
    <property type="molecule type" value="Genomic_DNA"/>
</dbReference>
<gene>
    <name evidence="2" type="ORF">CAPTEDRAFT_201941</name>
</gene>
<dbReference type="EMBL" id="KB310543">
    <property type="protein sequence ID" value="ELT91362.1"/>
    <property type="molecule type" value="Genomic_DNA"/>
</dbReference>
<sequence>MQGLHQQSRCRVGNLPSFFTAAPIPDGVSATIIQLARDRRIGRKNSADEERRRITGGDGSVMKPQRGRGSTPIAGYGQQQVESEPLLLLLHRAQAASPSSFGDVQTPSNARKMSNEHTAGSFPLCRTHSYPSHLAMSLFQNMRPAACTSASAIARNVHGALPRSCQRGYTEKRLPEEMGSPRSVIHPGRGGLRQGKKGKPLYQARHPSIYIGHFLQLREASDTLPRCTGQQGDFINGATPNEQPLNCKAMKYHSYYVTTWFFNHIDRFMTVQIPMDMLLLRSRVGRRQMPTVFGDNIDHSGKEDRKMRDWEGKVQMKSCRRDCSVGRKYKRTVGVKQTKNSLKTKKAKELFDERVESILDQFCEERVFVPRHSAENVRVFECACVSHYAGLKKGSNSWSRGDYRQKPLYDIVVSMSFPAIIQEMIFVRGGAHVAPRDIILTFTLPRTD</sequence>
<keyword evidence="4" id="KW-1185">Reference proteome</keyword>
<dbReference type="Proteomes" id="UP000014760">
    <property type="component" value="Unassembled WGS sequence"/>
</dbReference>
<evidence type="ECO:0000313" key="3">
    <source>
        <dbReference type="EnsemblMetazoa" id="CapteP201941"/>
    </source>
</evidence>
<protein>
    <submittedName>
        <fullName evidence="2 3">Uncharacterized protein</fullName>
    </submittedName>
</protein>
<dbReference type="EnsemblMetazoa" id="CapteT201941">
    <property type="protein sequence ID" value="CapteP201941"/>
    <property type="gene ID" value="CapteG201941"/>
</dbReference>
<reference evidence="4" key="1">
    <citation type="submission" date="2012-12" db="EMBL/GenBank/DDBJ databases">
        <authorList>
            <person name="Hellsten U."/>
            <person name="Grimwood J."/>
            <person name="Chapman J.A."/>
            <person name="Shapiro H."/>
            <person name="Aerts A."/>
            <person name="Otillar R.P."/>
            <person name="Terry A.Y."/>
            <person name="Boore J.L."/>
            <person name="Simakov O."/>
            <person name="Marletaz F."/>
            <person name="Cho S.-J."/>
            <person name="Edsinger-Gonzales E."/>
            <person name="Havlak P."/>
            <person name="Kuo D.-H."/>
            <person name="Larsson T."/>
            <person name="Lv J."/>
            <person name="Arendt D."/>
            <person name="Savage R."/>
            <person name="Osoegawa K."/>
            <person name="de Jong P."/>
            <person name="Lindberg D.R."/>
            <person name="Seaver E.C."/>
            <person name="Weisblat D.A."/>
            <person name="Putnam N.H."/>
            <person name="Grigoriev I.V."/>
            <person name="Rokhsar D.S."/>
        </authorList>
    </citation>
    <scope>NUCLEOTIDE SEQUENCE</scope>
    <source>
        <strain evidence="4">I ESC-2004</strain>
    </source>
</reference>
<feature type="region of interest" description="Disordered" evidence="1">
    <location>
        <begin position="178"/>
        <end position="199"/>
    </location>
</feature>
<proteinExistence type="predicted"/>